<gene>
    <name evidence="3" type="ORF">SAMN05444359_11475</name>
</gene>
<name>A0A1H9I7L4_9BACT</name>
<evidence type="ECO:0000256" key="1">
    <source>
        <dbReference type="SAM" id="MobiDB-lite"/>
    </source>
</evidence>
<protein>
    <submittedName>
        <fullName evidence="3">Uncharacterized protein</fullName>
    </submittedName>
</protein>
<feature type="region of interest" description="Disordered" evidence="1">
    <location>
        <begin position="96"/>
        <end position="127"/>
    </location>
</feature>
<evidence type="ECO:0000256" key="2">
    <source>
        <dbReference type="SAM" id="SignalP"/>
    </source>
</evidence>
<accession>A0A1H9I7L4</accession>
<dbReference type="Proteomes" id="UP000199021">
    <property type="component" value="Unassembled WGS sequence"/>
</dbReference>
<dbReference type="EMBL" id="FOFB01000014">
    <property type="protein sequence ID" value="SEQ70574.1"/>
    <property type="molecule type" value="Genomic_DNA"/>
</dbReference>
<keyword evidence="2" id="KW-0732">Signal</keyword>
<dbReference type="InParanoid" id="A0A1H9I7L4"/>
<evidence type="ECO:0000313" key="4">
    <source>
        <dbReference type="Proteomes" id="UP000199021"/>
    </source>
</evidence>
<dbReference type="STRING" id="478744.SAMN05444359_11475"/>
<evidence type="ECO:0000313" key="3">
    <source>
        <dbReference type="EMBL" id="SEQ70574.1"/>
    </source>
</evidence>
<organism evidence="3 4">
    <name type="scientific">Neolewinella agarilytica</name>
    <dbReference type="NCBI Taxonomy" id="478744"/>
    <lineage>
        <taxon>Bacteria</taxon>
        <taxon>Pseudomonadati</taxon>
        <taxon>Bacteroidota</taxon>
        <taxon>Saprospiria</taxon>
        <taxon>Saprospirales</taxon>
        <taxon>Lewinellaceae</taxon>
        <taxon>Neolewinella</taxon>
    </lineage>
</organism>
<proteinExistence type="predicted"/>
<sequence length="127" mass="13934">MSIRNKTGLLLTLLLSPLLCNALPAMNHSLTNYPVTPPDPIKKIKPANRQQLRGPAYKSHRAAGRNLKLNRAAGVGRRVRATKAIVSGPAYKNRKPAVGAVEVPPPTKERITGPRYKNRNGRAEQKE</sequence>
<dbReference type="RefSeq" id="WP_139211884.1">
    <property type="nucleotide sequence ID" value="NZ_FOFB01000014.1"/>
</dbReference>
<reference evidence="4" key="1">
    <citation type="submission" date="2016-10" db="EMBL/GenBank/DDBJ databases">
        <authorList>
            <person name="Varghese N."/>
            <person name="Submissions S."/>
        </authorList>
    </citation>
    <scope>NUCLEOTIDE SEQUENCE [LARGE SCALE GENOMIC DNA]</scope>
    <source>
        <strain evidence="4">DSM 24740</strain>
    </source>
</reference>
<dbReference type="AlphaFoldDB" id="A0A1H9I7L4"/>
<feature type="chain" id="PRO_5011503283" evidence="2">
    <location>
        <begin position="23"/>
        <end position="127"/>
    </location>
</feature>
<keyword evidence="4" id="KW-1185">Reference proteome</keyword>
<dbReference type="OrthoDB" id="797657at2"/>
<feature type="signal peptide" evidence="2">
    <location>
        <begin position="1"/>
        <end position="22"/>
    </location>
</feature>